<keyword evidence="3" id="KW-1185">Reference proteome</keyword>
<name>A0A7M4D8R7_9BACT</name>
<evidence type="ECO:0000313" key="4">
    <source>
        <dbReference type="Proteomes" id="UP000462449"/>
    </source>
</evidence>
<evidence type="ECO:0000313" key="1">
    <source>
        <dbReference type="EMBL" id="MUP39046.1"/>
    </source>
</evidence>
<proteinExistence type="predicted"/>
<dbReference type="Proteomes" id="UP000462449">
    <property type="component" value="Unassembled WGS sequence"/>
</dbReference>
<comment type="caution">
    <text evidence="1">The sequence shown here is derived from an EMBL/GenBank/DDBJ whole genome shotgun (WGS) entry which is preliminary data.</text>
</comment>
<reference evidence="2 3" key="1">
    <citation type="submission" date="2019-11" db="EMBL/GenBank/DDBJ databases">
        <title>Draft genome sequence of Labilibaculum sp. strain SYP isolated from Black Sea.</title>
        <authorList>
            <person name="Yadav S."/>
            <person name="Villanueva L."/>
        </authorList>
    </citation>
    <scope>NUCLEOTIDE SEQUENCE [LARGE SCALE GENOMIC DNA]</scope>
    <source>
        <strain evidence="2 3">44</strain>
    </source>
</reference>
<evidence type="ECO:0000313" key="2">
    <source>
        <dbReference type="EMBL" id="MVB08251.1"/>
    </source>
</evidence>
<dbReference type="Proteomes" id="UP000285951">
    <property type="component" value="Unassembled WGS sequence"/>
</dbReference>
<dbReference type="AlphaFoldDB" id="A0A7M4D8R7"/>
<organism evidence="1 4">
    <name type="scientific">Labilibaculum euxinus</name>
    <dbReference type="NCBI Taxonomy" id="2686357"/>
    <lineage>
        <taxon>Bacteria</taxon>
        <taxon>Pseudomonadati</taxon>
        <taxon>Bacteroidota</taxon>
        <taxon>Bacteroidia</taxon>
        <taxon>Marinilabiliales</taxon>
        <taxon>Marinifilaceae</taxon>
        <taxon>Labilibaculum</taxon>
    </lineage>
</organism>
<sequence length="183" mass="21297">MKKRLIILSDLWGFEEAIWMHSYQKILNPHFEIEYFDSRMLVDLDLSDNSEGLIHARFVNGGIDRGVYKLGLQEKQTIIVLAFSVGGVIAWKAGLKGLNISTLYAISSTRLRYEKEKPDCKCSLYFGANDRYKPDVEWFRDLELDLNLIPDQEHELYREEDFAKMLCEKIIEEQTEAGNQLIN</sequence>
<gene>
    <name evidence="2" type="ORF">DWB62_014595</name>
    <name evidence="1" type="ORF">GNY23_14595</name>
</gene>
<protein>
    <submittedName>
        <fullName evidence="1">Alpha/beta hydrolase</fullName>
    </submittedName>
</protein>
<evidence type="ECO:0000313" key="3">
    <source>
        <dbReference type="Proteomes" id="UP000285951"/>
    </source>
</evidence>
<dbReference type="OrthoDB" id="1118894at2"/>
<dbReference type="EMBL" id="QTZN02000038">
    <property type="protein sequence ID" value="MVB08251.1"/>
    <property type="molecule type" value="Genomic_DNA"/>
</dbReference>
<dbReference type="EMBL" id="WOTW01000038">
    <property type="protein sequence ID" value="MUP39046.1"/>
    <property type="molecule type" value="Genomic_DNA"/>
</dbReference>
<dbReference type="GO" id="GO:0016787">
    <property type="term" value="F:hydrolase activity"/>
    <property type="evidence" value="ECO:0007669"/>
    <property type="project" value="UniProtKB-KW"/>
</dbReference>
<dbReference type="RefSeq" id="WP_156196546.1">
    <property type="nucleotide sequence ID" value="NZ_QTZN02000038.1"/>
</dbReference>
<keyword evidence="1" id="KW-0378">Hydrolase</keyword>
<accession>A0A7M4D8R7</accession>
<reference evidence="1 4" key="2">
    <citation type="submission" date="2019-12" db="EMBL/GenBank/DDBJ databases">
        <title>Draft genome sequence of Labilibaculum sp. strain 44 isolated from deep waters of Black Sea.</title>
        <authorList>
            <person name="Yadav S."/>
            <person name="Villanueva L."/>
        </authorList>
    </citation>
    <scope>NUCLEOTIDE SEQUENCE [LARGE SCALE GENOMIC DNA]</scope>
    <source>
        <strain evidence="1 4">44</strain>
    </source>
</reference>